<dbReference type="GeneID" id="85465238"/>
<evidence type="ECO:0000256" key="3">
    <source>
        <dbReference type="ARBA" id="ARBA00023002"/>
    </source>
</evidence>
<dbReference type="EMBL" id="JAHMHR010000050">
    <property type="protein sequence ID" value="KAK1671099.1"/>
    <property type="molecule type" value="Genomic_DNA"/>
</dbReference>
<evidence type="ECO:0000313" key="5">
    <source>
        <dbReference type="Proteomes" id="UP001224890"/>
    </source>
</evidence>
<dbReference type="SUPFAM" id="SSF51735">
    <property type="entry name" value="NAD(P)-binding Rossmann-fold domains"/>
    <property type="match status" value="1"/>
</dbReference>
<protein>
    <recommendedName>
        <fullName evidence="6">NmrA-like domain-containing protein</fullName>
    </recommendedName>
</protein>
<evidence type="ECO:0008006" key="6">
    <source>
        <dbReference type="Google" id="ProtNLM"/>
    </source>
</evidence>
<organism evidence="4 5">
    <name type="scientific">Colletotrichum godetiae</name>
    <dbReference type="NCBI Taxonomy" id="1209918"/>
    <lineage>
        <taxon>Eukaryota</taxon>
        <taxon>Fungi</taxon>
        <taxon>Dikarya</taxon>
        <taxon>Ascomycota</taxon>
        <taxon>Pezizomycotina</taxon>
        <taxon>Sordariomycetes</taxon>
        <taxon>Hypocreomycetidae</taxon>
        <taxon>Glomerellales</taxon>
        <taxon>Glomerellaceae</taxon>
        <taxon>Colletotrichum</taxon>
        <taxon>Colletotrichum acutatum species complex</taxon>
    </lineage>
</organism>
<dbReference type="InterPro" id="IPR036291">
    <property type="entry name" value="NAD(P)-bd_dom_sf"/>
</dbReference>
<keyword evidence="2" id="KW-0521">NADP</keyword>
<proteinExistence type="inferred from homology"/>
<evidence type="ECO:0000256" key="1">
    <source>
        <dbReference type="ARBA" id="ARBA00005725"/>
    </source>
</evidence>
<dbReference type="AlphaFoldDB" id="A0AAJ0AD77"/>
<dbReference type="PANTHER" id="PTHR47706:SF4">
    <property type="entry name" value="NMRA-LIKE DOMAIN-CONTAINING PROTEIN"/>
    <property type="match status" value="1"/>
</dbReference>
<reference evidence="4" key="1">
    <citation type="submission" date="2021-06" db="EMBL/GenBank/DDBJ databases">
        <title>Comparative genomics, transcriptomics and evolutionary studies reveal genomic signatures of adaptation to plant cell wall in hemibiotrophic fungi.</title>
        <authorList>
            <consortium name="DOE Joint Genome Institute"/>
            <person name="Baroncelli R."/>
            <person name="Diaz J.F."/>
            <person name="Benocci T."/>
            <person name="Peng M."/>
            <person name="Battaglia E."/>
            <person name="Haridas S."/>
            <person name="Andreopoulos W."/>
            <person name="Labutti K."/>
            <person name="Pangilinan J."/>
            <person name="Floch G.L."/>
            <person name="Makela M.R."/>
            <person name="Henrissat B."/>
            <person name="Grigoriev I.V."/>
            <person name="Crouch J.A."/>
            <person name="De Vries R.P."/>
            <person name="Sukno S.A."/>
            <person name="Thon M.R."/>
        </authorList>
    </citation>
    <scope>NUCLEOTIDE SEQUENCE</scope>
    <source>
        <strain evidence="4">CBS 193.32</strain>
    </source>
</reference>
<dbReference type="GO" id="GO:0016491">
    <property type="term" value="F:oxidoreductase activity"/>
    <property type="evidence" value="ECO:0007669"/>
    <property type="project" value="UniProtKB-KW"/>
</dbReference>
<gene>
    <name evidence="4" type="ORF">BDP55DRAFT_754172</name>
</gene>
<evidence type="ECO:0000313" key="4">
    <source>
        <dbReference type="EMBL" id="KAK1671099.1"/>
    </source>
</evidence>
<sequence length="279" mass="30996">MSSFIAVAGGTGDLGRAIVEALLADGKFPVIIFSRKGEGHRCSYLPVNYSSADEITRVLEENSVHTVISTLNNMASVQPELKLIAAADQVEGAKFSRKYAEEMPIIKPKTVIVDALEKTDLEFSAWYPGYSADYYVCPPLQSHLKSMAMVVDVVDNKAGVPGSDLAEFVATALTLPKWEKETYLVGDKLTWNQLVELAEAVKDVKFDVAYDSIETLEAGKVTRLPRHRSPYPYISDEQLQPMFAIFGLMFKRTSIAQDFPNIKLRSMKELLEEAYKLDG</sequence>
<accession>A0AAJ0AD77</accession>
<comment type="similarity">
    <text evidence="1">Belongs to the NmrA-type oxidoreductase family. Isoflavone reductase subfamily.</text>
</comment>
<dbReference type="Gene3D" id="3.40.50.720">
    <property type="entry name" value="NAD(P)-binding Rossmann-like Domain"/>
    <property type="match status" value="1"/>
</dbReference>
<dbReference type="Proteomes" id="UP001224890">
    <property type="component" value="Unassembled WGS sequence"/>
</dbReference>
<dbReference type="RefSeq" id="XP_060425102.1">
    <property type="nucleotide sequence ID" value="XM_060580712.1"/>
</dbReference>
<dbReference type="InterPro" id="IPR051609">
    <property type="entry name" value="NmrA/Isoflavone_reductase-like"/>
</dbReference>
<keyword evidence="3" id="KW-0560">Oxidoreductase</keyword>
<name>A0AAJ0AD77_9PEZI</name>
<comment type="caution">
    <text evidence="4">The sequence shown here is derived from an EMBL/GenBank/DDBJ whole genome shotgun (WGS) entry which is preliminary data.</text>
</comment>
<evidence type="ECO:0000256" key="2">
    <source>
        <dbReference type="ARBA" id="ARBA00022857"/>
    </source>
</evidence>
<keyword evidence="5" id="KW-1185">Reference proteome</keyword>
<dbReference type="PANTHER" id="PTHR47706">
    <property type="entry name" value="NMRA-LIKE FAMILY PROTEIN"/>
    <property type="match status" value="1"/>
</dbReference>